<dbReference type="OrthoDB" id="6538128at2759"/>
<keyword evidence="2" id="KW-1185">Reference proteome</keyword>
<name>A0A443QAX9_9ACAR</name>
<protein>
    <recommendedName>
        <fullName evidence="3">HTH CENPB-type domain-containing protein</fullName>
    </recommendedName>
</protein>
<evidence type="ECO:0008006" key="3">
    <source>
        <dbReference type="Google" id="ProtNLM"/>
    </source>
</evidence>
<dbReference type="Proteomes" id="UP000288716">
    <property type="component" value="Unassembled WGS sequence"/>
</dbReference>
<evidence type="ECO:0000313" key="1">
    <source>
        <dbReference type="EMBL" id="RWS00195.1"/>
    </source>
</evidence>
<organism evidence="1 2">
    <name type="scientific">Leptotrombidium deliense</name>
    <dbReference type="NCBI Taxonomy" id="299467"/>
    <lineage>
        <taxon>Eukaryota</taxon>
        <taxon>Metazoa</taxon>
        <taxon>Ecdysozoa</taxon>
        <taxon>Arthropoda</taxon>
        <taxon>Chelicerata</taxon>
        <taxon>Arachnida</taxon>
        <taxon>Acari</taxon>
        <taxon>Acariformes</taxon>
        <taxon>Trombidiformes</taxon>
        <taxon>Prostigmata</taxon>
        <taxon>Anystina</taxon>
        <taxon>Parasitengona</taxon>
        <taxon>Trombiculoidea</taxon>
        <taxon>Trombiculidae</taxon>
        <taxon>Leptotrombidium</taxon>
    </lineage>
</organism>
<feature type="non-terminal residue" evidence="1">
    <location>
        <position position="161"/>
    </location>
</feature>
<sequence length="161" mass="18957">MQEVVSFANKAGKSRIGKHTFLKRKQQLTDWKRYDENGGTYTQKVIAINSFVYEQYCDAKSRLCAVHDINFRAWAIRKARELNLNKFKASKKWLWNFKVSHRIASRKITKVVSRKYKGNCTNIMNRASRFVEETNSIICGYDRDNVFNTDQSGFNYEYVSK</sequence>
<dbReference type="AlphaFoldDB" id="A0A443QAX9"/>
<dbReference type="EMBL" id="NCKV01060612">
    <property type="protein sequence ID" value="RWS00195.1"/>
    <property type="molecule type" value="Genomic_DNA"/>
</dbReference>
<proteinExistence type="predicted"/>
<dbReference type="VEuPathDB" id="VectorBase:LDEU014495"/>
<reference evidence="1 2" key="1">
    <citation type="journal article" date="2018" name="Gigascience">
        <title>Genomes of trombidid mites reveal novel predicted allergens and laterally-transferred genes associated with secondary metabolism.</title>
        <authorList>
            <person name="Dong X."/>
            <person name="Chaisiri K."/>
            <person name="Xia D."/>
            <person name="Armstrong S.D."/>
            <person name="Fang Y."/>
            <person name="Donnelly M.J."/>
            <person name="Kadowaki T."/>
            <person name="McGarry J.W."/>
            <person name="Darby A.C."/>
            <person name="Makepeace B.L."/>
        </authorList>
    </citation>
    <scope>NUCLEOTIDE SEQUENCE [LARGE SCALE GENOMIC DNA]</scope>
    <source>
        <strain evidence="1">UoL-UT</strain>
    </source>
</reference>
<dbReference type="Gene3D" id="1.10.10.60">
    <property type="entry name" value="Homeodomain-like"/>
    <property type="match status" value="1"/>
</dbReference>
<accession>A0A443QAX9</accession>
<evidence type="ECO:0000313" key="2">
    <source>
        <dbReference type="Proteomes" id="UP000288716"/>
    </source>
</evidence>
<comment type="caution">
    <text evidence="1">The sequence shown here is derived from an EMBL/GenBank/DDBJ whole genome shotgun (WGS) entry which is preliminary data.</text>
</comment>
<gene>
    <name evidence="1" type="ORF">B4U80_14804</name>
</gene>